<name>A0A1H8KEP6_9BACL</name>
<dbReference type="STRING" id="1333845.SAMN04487895_103410"/>
<dbReference type="OrthoDB" id="2613827at2"/>
<protein>
    <submittedName>
        <fullName evidence="2">Uncharacterized protein</fullName>
    </submittedName>
</protein>
<accession>A0A1H8KEP6</accession>
<reference evidence="2 3" key="1">
    <citation type="submission" date="2016-10" db="EMBL/GenBank/DDBJ databases">
        <authorList>
            <person name="de Groot N.N."/>
        </authorList>
    </citation>
    <scope>NUCLEOTIDE SEQUENCE [LARGE SCALE GENOMIC DNA]</scope>
    <source>
        <strain evidence="2 3">CGMCC 1.10238</strain>
    </source>
</reference>
<proteinExistence type="predicted"/>
<dbReference type="Proteomes" id="UP000198809">
    <property type="component" value="Unassembled WGS sequence"/>
</dbReference>
<evidence type="ECO:0000313" key="1">
    <source>
        <dbReference type="EMBL" id="QWU13719.1"/>
    </source>
</evidence>
<dbReference type="EMBL" id="CP076607">
    <property type="protein sequence ID" value="QWU13719.1"/>
    <property type="molecule type" value="Genomic_DNA"/>
</dbReference>
<dbReference type="RefSeq" id="WP_036603115.1">
    <property type="nucleotide sequence ID" value="NZ_CP076607.1"/>
</dbReference>
<evidence type="ECO:0000313" key="4">
    <source>
        <dbReference type="Proteomes" id="UP000683429"/>
    </source>
</evidence>
<gene>
    <name evidence="1" type="ORF">KP014_17210</name>
    <name evidence="2" type="ORF">SAMN04487895_103410</name>
</gene>
<reference evidence="1 4" key="2">
    <citation type="submission" date="2021-06" db="EMBL/GenBank/DDBJ databases">
        <title>Whole genome sequence of Paenibacillus sophorae DSM23020 for comparative genomics.</title>
        <authorList>
            <person name="Kim M.-J."/>
            <person name="Lee G."/>
            <person name="Shin J.-H."/>
        </authorList>
    </citation>
    <scope>NUCLEOTIDE SEQUENCE [LARGE SCALE GENOMIC DNA]</scope>
    <source>
        <strain evidence="1 4">DSM 23020</strain>
    </source>
</reference>
<organism evidence="2 3">
    <name type="scientific">Paenibacillus sophorae</name>
    <dbReference type="NCBI Taxonomy" id="1333845"/>
    <lineage>
        <taxon>Bacteria</taxon>
        <taxon>Bacillati</taxon>
        <taxon>Bacillota</taxon>
        <taxon>Bacilli</taxon>
        <taxon>Bacillales</taxon>
        <taxon>Paenibacillaceae</taxon>
        <taxon>Paenibacillus</taxon>
    </lineage>
</organism>
<dbReference type="AlphaFoldDB" id="A0A1H8KEP6"/>
<dbReference type="EMBL" id="FODH01000003">
    <property type="protein sequence ID" value="SEN91257.1"/>
    <property type="molecule type" value="Genomic_DNA"/>
</dbReference>
<evidence type="ECO:0000313" key="3">
    <source>
        <dbReference type="Proteomes" id="UP000198809"/>
    </source>
</evidence>
<sequence length="150" mass="16721">MITMKTELTFNVLYSGTRADGENQSLVDIAIAQMEANRQWLTDMDVLVLCYHANTPHAERACAKIRRELNLLDTLPLTLGHSGSQAFSHTLSLLEWLMSGGEYRRAVCVLADEDFGPSGLPLPAQENPLSIIEIMPYEMKKENRIEAAAD</sequence>
<evidence type="ECO:0000313" key="2">
    <source>
        <dbReference type="EMBL" id="SEN91257.1"/>
    </source>
</evidence>
<dbReference type="Proteomes" id="UP000683429">
    <property type="component" value="Chromosome"/>
</dbReference>
<keyword evidence="4" id="KW-1185">Reference proteome</keyword>